<dbReference type="EMBL" id="JARAOO010000007">
    <property type="protein sequence ID" value="KAJ7961605.1"/>
    <property type="molecule type" value="Genomic_DNA"/>
</dbReference>
<dbReference type="PANTHER" id="PTHR48235:SF1">
    <property type="entry name" value="OS01G0916700 PROTEIN"/>
    <property type="match status" value="1"/>
</dbReference>
<keyword evidence="2" id="KW-1185">Reference proteome</keyword>
<dbReference type="KEGG" id="qsa:O6P43_016932"/>
<protein>
    <submittedName>
        <fullName evidence="1">SKI/DACH domain-containing protein 1-like</fullName>
    </submittedName>
</protein>
<reference evidence="1" key="1">
    <citation type="journal article" date="2023" name="Science">
        <title>Elucidation of the pathway for biosynthesis of saponin adjuvants from the soapbark tree.</title>
        <authorList>
            <person name="Reed J."/>
            <person name="Orme A."/>
            <person name="El-Demerdash A."/>
            <person name="Owen C."/>
            <person name="Martin L.B.B."/>
            <person name="Misra R.C."/>
            <person name="Kikuchi S."/>
            <person name="Rejzek M."/>
            <person name="Martin A.C."/>
            <person name="Harkess A."/>
            <person name="Leebens-Mack J."/>
            <person name="Louveau T."/>
            <person name="Stephenson M.J."/>
            <person name="Osbourn A."/>
        </authorList>
    </citation>
    <scope>NUCLEOTIDE SEQUENCE</scope>
    <source>
        <strain evidence="1">S10</strain>
    </source>
</reference>
<evidence type="ECO:0000313" key="1">
    <source>
        <dbReference type="EMBL" id="KAJ7961605.1"/>
    </source>
</evidence>
<dbReference type="PANTHER" id="PTHR48235">
    <property type="entry name" value="OS01G0916700 PROTEIN"/>
    <property type="match status" value="1"/>
</dbReference>
<dbReference type="AlphaFoldDB" id="A0AAD7PNZ0"/>
<accession>A0AAD7PNZ0</accession>
<organism evidence="1 2">
    <name type="scientific">Quillaja saponaria</name>
    <name type="common">Soap bark tree</name>
    <dbReference type="NCBI Taxonomy" id="32244"/>
    <lineage>
        <taxon>Eukaryota</taxon>
        <taxon>Viridiplantae</taxon>
        <taxon>Streptophyta</taxon>
        <taxon>Embryophyta</taxon>
        <taxon>Tracheophyta</taxon>
        <taxon>Spermatophyta</taxon>
        <taxon>Magnoliopsida</taxon>
        <taxon>eudicotyledons</taxon>
        <taxon>Gunneridae</taxon>
        <taxon>Pentapetalae</taxon>
        <taxon>rosids</taxon>
        <taxon>fabids</taxon>
        <taxon>Fabales</taxon>
        <taxon>Quillajaceae</taxon>
        <taxon>Quillaja</taxon>
    </lineage>
</organism>
<dbReference type="Proteomes" id="UP001163823">
    <property type="component" value="Chromosome 7"/>
</dbReference>
<name>A0AAD7PNZ0_QUISA</name>
<sequence length="164" mass="19317">MASSQGCGVCRQCLHTHVSLHHHHLHHHDDHHHQLHGHFQHQHQHHHHTTTFFITIDVPFSRTITTFISLIFTPKYALIVRLLFIRNPEPFNSFSIQSNLNLGSSEYKEAGTFSPCDLQEQEHEDFLEEEDDEPVFVLTDEWREFFAKSEARRRLGSKHSYTFS</sequence>
<evidence type="ECO:0000313" key="2">
    <source>
        <dbReference type="Proteomes" id="UP001163823"/>
    </source>
</evidence>
<comment type="caution">
    <text evidence="1">The sequence shown here is derived from an EMBL/GenBank/DDBJ whole genome shotgun (WGS) entry which is preliminary data.</text>
</comment>
<gene>
    <name evidence="1" type="ORF">O6P43_016932</name>
</gene>
<proteinExistence type="predicted"/>